<sequence length="389" mass="43782">MDRISYIPCAIRSHIVSFLPIEDAIRTSVLSRQWRDVCSSLSTLTFNQFDFVTRGKHFKDFVYQTIAVHDGSDVKTFMLTVFDVMDSNVPHLHSWISFAVRHNVEDFSLILFSGGLKLNPLPLRLFTCKTLTQLKLGKLDINVPNVVLFPMLKTLVLGPQVHFYDENQTSRLISSSPVLEYLGFISCSWANSSLLVISAPSLKFLYLNPSPPSQDVRICCSNLRQIMYAGNPPDISLETLSSLSRADFDSYSPALSSNREICDLHNHNASRILMGLQNVVSLSLNCAAMEVFNESSYMLNMEEYWQSNVVSSQSTLNQLRTVRIAGFGGSDYELDLVRYILENANVMEKLIIDFSKIVKKDVARQTSIGKKLQQFKKASPCATISFASQ</sequence>
<dbReference type="Pfam" id="PF00646">
    <property type="entry name" value="F-box"/>
    <property type="match status" value="1"/>
</dbReference>
<dbReference type="OrthoDB" id="612216at2759"/>
<dbReference type="EMBL" id="KZ305039">
    <property type="protein sequence ID" value="PIA41546.1"/>
    <property type="molecule type" value="Genomic_DNA"/>
</dbReference>
<evidence type="ECO:0000259" key="1">
    <source>
        <dbReference type="SMART" id="SM00579"/>
    </source>
</evidence>
<gene>
    <name evidence="2" type="ORF">AQUCO_02200168v1</name>
</gene>
<accession>A0A2G5DDF8</accession>
<dbReference type="InterPro" id="IPR055411">
    <property type="entry name" value="LRR_FXL15/At3g58940/PEG3-like"/>
</dbReference>
<evidence type="ECO:0000313" key="3">
    <source>
        <dbReference type="Proteomes" id="UP000230069"/>
    </source>
</evidence>
<dbReference type="STRING" id="218851.A0A2G5DDF8"/>
<dbReference type="SMART" id="SM00579">
    <property type="entry name" value="FBD"/>
    <property type="match status" value="1"/>
</dbReference>
<feature type="domain" description="FBD" evidence="1">
    <location>
        <begin position="313"/>
        <end position="387"/>
    </location>
</feature>
<dbReference type="Proteomes" id="UP000230069">
    <property type="component" value="Unassembled WGS sequence"/>
</dbReference>
<dbReference type="Gene3D" id="1.20.1280.50">
    <property type="match status" value="1"/>
</dbReference>
<dbReference type="FunCoup" id="A0A2G5DDF8">
    <property type="interactions" value="161"/>
</dbReference>
<dbReference type="PANTHER" id="PTHR31900:SF34">
    <property type="entry name" value="EMB|CAB62440.1-RELATED"/>
    <property type="match status" value="1"/>
</dbReference>
<organism evidence="2 3">
    <name type="scientific">Aquilegia coerulea</name>
    <name type="common">Rocky mountain columbine</name>
    <dbReference type="NCBI Taxonomy" id="218851"/>
    <lineage>
        <taxon>Eukaryota</taxon>
        <taxon>Viridiplantae</taxon>
        <taxon>Streptophyta</taxon>
        <taxon>Embryophyta</taxon>
        <taxon>Tracheophyta</taxon>
        <taxon>Spermatophyta</taxon>
        <taxon>Magnoliopsida</taxon>
        <taxon>Ranunculales</taxon>
        <taxon>Ranunculaceae</taxon>
        <taxon>Thalictroideae</taxon>
        <taxon>Aquilegia</taxon>
    </lineage>
</organism>
<dbReference type="PANTHER" id="PTHR31900">
    <property type="entry name" value="F-BOX/RNI SUPERFAMILY PROTEIN-RELATED"/>
    <property type="match status" value="1"/>
</dbReference>
<protein>
    <recommendedName>
        <fullName evidence="1">FBD domain-containing protein</fullName>
    </recommendedName>
</protein>
<dbReference type="InParanoid" id="A0A2G5DDF8"/>
<dbReference type="InterPro" id="IPR001810">
    <property type="entry name" value="F-box_dom"/>
</dbReference>
<reference evidence="2 3" key="1">
    <citation type="submission" date="2017-09" db="EMBL/GenBank/DDBJ databases">
        <title>WGS assembly of Aquilegia coerulea Goldsmith.</title>
        <authorList>
            <person name="Hodges S."/>
            <person name="Kramer E."/>
            <person name="Nordborg M."/>
            <person name="Tomkins J."/>
            <person name="Borevitz J."/>
            <person name="Derieg N."/>
            <person name="Yan J."/>
            <person name="Mihaltcheva S."/>
            <person name="Hayes R.D."/>
            <person name="Rokhsar D."/>
        </authorList>
    </citation>
    <scope>NUCLEOTIDE SEQUENCE [LARGE SCALE GENOMIC DNA]</scope>
    <source>
        <strain evidence="3">cv. Goldsmith</strain>
    </source>
</reference>
<proteinExistence type="predicted"/>
<dbReference type="AlphaFoldDB" id="A0A2G5DDF8"/>
<dbReference type="Pfam" id="PF08387">
    <property type="entry name" value="FBD"/>
    <property type="match status" value="1"/>
</dbReference>
<dbReference type="InterPro" id="IPR036047">
    <property type="entry name" value="F-box-like_dom_sf"/>
</dbReference>
<dbReference type="InterPro" id="IPR050232">
    <property type="entry name" value="FBL13/AtMIF1-like"/>
</dbReference>
<dbReference type="SUPFAM" id="SSF81383">
    <property type="entry name" value="F-box domain"/>
    <property type="match status" value="1"/>
</dbReference>
<dbReference type="InterPro" id="IPR006566">
    <property type="entry name" value="FBD"/>
</dbReference>
<dbReference type="Pfam" id="PF24758">
    <property type="entry name" value="LRR_At5g56370"/>
    <property type="match status" value="1"/>
</dbReference>
<keyword evidence="3" id="KW-1185">Reference proteome</keyword>
<evidence type="ECO:0000313" key="2">
    <source>
        <dbReference type="EMBL" id="PIA41546.1"/>
    </source>
</evidence>
<name>A0A2G5DDF8_AQUCA</name>